<dbReference type="Gene3D" id="3.40.50.261">
    <property type="entry name" value="Succinyl-CoA synthetase domains"/>
    <property type="match status" value="2"/>
</dbReference>
<dbReference type="RefSeq" id="WP_073259661.1">
    <property type="nucleotide sequence ID" value="NZ_FRCS01000006.1"/>
</dbReference>
<dbReference type="OrthoDB" id="190266at2"/>
<dbReference type="AlphaFoldDB" id="A0A1M7R3R5"/>
<dbReference type="Pfam" id="PF19045">
    <property type="entry name" value="Ligase_CoA_2"/>
    <property type="match status" value="1"/>
</dbReference>
<dbReference type="Proteomes" id="UP000184440">
    <property type="component" value="Unassembled WGS sequence"/>
</dbReference>
<accession>A0A1M7R3R5</accession>
<dbReference type="Pfam" id="PF13607">
    <property type="entry name" value="Succ_CoA_lig"/>
    <property type="match status" value="1"/>
</dbReference>
<gene>
    <name evidence="2" type="ORF">SAMN05443668_106311</name>
</gene>
<dbReference type="EMBL" id="FRCS01000006">
    <property type="protein sequence ID" value="SHN39560.1"/>
    <property type="molecule type" value="Genomic_DNA"/>
</dbReference>
<dbReference type="PANTHER" id="PTHR42793">
    <property type="entry name" value="COA BINDING DOMAIN CONTAINING PROTEIN"/>
    <property type="match status" value="1"/>
</dbReference>
<dbReference type="Gene3D" id="3.40.50.720">
    <property type="entry name" value="NAD(P)-binding Rossmann-like Domain"/>
    <property type="match status" value="1"/>
</dbReference>
<evidence type="ECO:0000259" key="1">
    <source>
        <dbReference type="SMART" id="SM00881"/>
    </source>
</evidence>
<dbReference type="STRING" id="134849.SAMN05443668_106311"/>
<dbReference type="InterPro" id="IPR032875">
    <property type="entry name" value="Succ_CoA_lig_flav_dom"/>
</dbReference>
<dbReference type="SUPFAM" id="SSF52210">
    <property type="entry name" value="Succinyl-CoA synthetase domains"/>
    <property type="match status" value="2"/>
</dbReference>
<dbReference type="SUPFAM" id="SSF51735">
    <property type="entry name" value="NAD(P)-binding Rossmann-fold domains"/>
    <property type="match status" value="1"/>
</dbReference>
<keyword evidence="3" id="KW-1185">Reference proteome</keyword>
<protein>
    <submittedName>
        <fullName evidence="2">Acyl-CoA synthetase (NDP forming)</fullName>
    </submittedName>
</protein>
<dbReference type="SMART" id="SM00881">
    <property type="entry name" value="CoA_binding"/>
    <property type="match status" value="1"/>
</dbReference>
<reference evidence="2 3" key="1">
    <citation type="submission" date="2016-11" db="EMBL/GenBank/DDBJ databases">
        <authorList>
            <person name="Jaros S."/>
            <person name="Januszkiewicz K."/>
            <person name="Wedrychowicz H."/>
        </authorList>
    </citation>
    <scope>NUCLEOTIDE SEQUENCE [LARGE SCALE GENOMIC DNA]</scope>
    <source>
        <strain evidence="2 3">DSM 46144</strain>
    </source>
</reference>
<evidence type="ECO:0000313" key="3">
    <source>
        <dbReference type="Proteomes" id="UP000184440"/>
    </source>
</evidence>
<name>A0A1M7R3R5_9ACTN</name>
<dbReference type="InterPro" id="IPR036291">
    <property type="entry name" value="NAD(P)-bd_dom_sf"/>
</dbReference>
<sequence length="461" mass="48078">MTLDELLFSPRSVVVYGASSDPDKLSGRPLDYLKRYGYTGRIHAINPRRSVVQGVPSHASLSEVPGPIDLVVIVVPAESVEAAVTECAEAGAGAAIIFASGFAETRLPERVALQDRLVAIAARSGLRLIGPNCLGSFSEADRAFATFSTAFDVEGERPDAPIALASQSGAVGTFTYSAMTSLGLGVRYFANTGNQADVSVVEILTTLAGHDDVDVLLGHLEGLVEAGALEALARRAADAGKPLVLLKAGRTAAGARAVAAHTASTPGDDPQFEEVLARHGAIRATSMEDMTDVALALTRGRRPRGRRVTIVTLSGGAGALACDAAVDEGLVVEPWREDARAIVGENLPYFGSTANPIDVTGAMINDVAILSRTLTVVGDSEETDAVLAVFGNADKVAEEVVAALRRFHESTDKPVFVVWTGGTGQARRDLLAAGVPAYSEPVRAVRAMARLVNFSLIPVSG</sequence>
<dbReference type="Pfam" id="PF13380">
    <property type="entry name" value="CoA_binding_2"/>
    <property type="match status" value="1"/>
</dbReference>
<proteinExistence type="predicted"/>
<dbReference type="InterPro" id="IPR016102">
    <property type="entry name" value="Succinyl-CoA_synth-like"/>
</dbReference>
<dbReference type="InterPro" id="IPR043938">
    <property type="entry name" value="Ligase_CoA_dom"/>
</dbReference>
<dbReference type="InterPro" id="IPR003781">
    <property type="entry name" value="CoA-bd"/>
</dbReference>
<feature type="domain" description="CoA-binding" evidence="1">
    <location>
        <begin position="7"/>
        <end position="102"/>
    </location>
</feature>
<evidence type="ECO:0000313" key="2">
    <source>
        <dbReference type="EMBL" id="SHN39560.1"/>
    </source>
</evidence>
<organism evidence="2 3">
    <name type="scientific">Cryptosporangium aurantiacum</name>
    <dbReference type="NCBI Taxonomy" id="134849"/>
    <lineage>
        <taxon>Bacteria</taxon>
        <taxon>Bacillati</taxon>
        <taxon>Actinomycetota</taxon>
        <taxon>Actinomycetes</taxon>
        <taxon>Cryptosporangiales</taxon>
        <taxon>Cryptosporangiaceae</taxon>
        <taxon>Cryptosporangium</taxon>
    </lineage>
</organism>
<dbReference type="GO" id="GO:0043758">
    <property type="term" value="F:acetate-CoA ligase (ADP-forming) activity"/>
    <property type="evidence" value="ECO:0007669"/>
    <property type="project" value="InterPro"/>
</dbReference>
<dbReference type="PANTHER" id="PTHR42793:SF4">
    <property type="entry name" value="BLL6376 PROTEIN"/>
    <property type="match status" value="1"/>
</dbReference>